<dbReference type="SUPFAM" id="SSF52833">
    <property type="entry name" value="Thioredoxin-like"/>
    <property type="match status" value="1"/>
</dbReference>
<comment type="similarity">
    <text evidence="1">Belongs to the thioredoxin family. DsbA subfamily.</text>
</comment>
<dbReference type="InterPro" id="IPR012336">
    <property type="entry name" value="Thioredoxin-like_fold"/>
</dbReference>
<gene>
    <name evidence="8" type="ORF">J5Y03_12135</name>
</gene>
<evidence type="ECO:0000256" key="1">
    <source>
        <dbReference type="ARBA" id="ARBA00005791"/>
    </source>
</evidence>
<dbReference type="Proteomes" id="UP000682134">
    <property type="component" value="Unassembled WGS sequence"/>
</dbReference>
<dbReference type="PANTHER" id="PTHR13887:SF14">
    <property type="entry name" value="DISULFIDE BOND FORMATION PROTEIN D"/>
    <property type="match status" value="1"/>
</dbReference>
<keyword evidence="6" id="KW-0472">Membrane</keyword>
<sequence>MKKKNNNQLFVISVCVGIIVLMGALFFVSKLQDKQAAQEFPKITGENKVKVNGFNIDEQPTLGNKKSGIEVVEFGDYKCPVCAQWNDKVFPKIQSDYINTNQISFSFVNYPFISKDSNLAALAGEVIYIYDPNAFWAFHHEIYRNQPEETKTWATKKYLTDLAKKVIPNLNEQKFQNDLYKKSTMKKVATDVAIGDHFNVQGTPTIFVNGKMVKDPSYDSIKAAIEEAKASIGK</sequence>
<dbReference type="AlphaFoldDB" id="A0A940NK47"/>
<evidence type="ECO:0000313" key="8">
    <source>
        <dbReference type="EMBL" id="MBP0725920.1"/>
    </source>
</evidence>
<dbReference type="PANTHER" id="PTHR13887">
    <property type="entry name" value="GLUTATHIONE S-TRANSFERASE KAPPA"/>
    <property type="match status" value="1"/>
</dbReference>
<protein>
    <submittedName>
        <fullName evidence="8">DsbA family protein</fullName>
    </submittedName>
</protein>
<dbReference type="InterPro" id="IPR036249">
    <property type="entry name" value="Thioredoxin-like_sf"/>
</dbReference>
<evidence type="ECO:0000256" key="6">
    <source>
        <dbReference type="SAM" id="Phobius"/>
    </source>
</evidence>
<proteinExistence type="inferred from homology"/>
<dbReference type="RefSeq" id="WP_209405980.1">
    <property type="nucleotide sequence ID" value="NZ_JAGIYQ010000007.1"/>
</dbReference>
<evidence type="ECO:0000256" key="3">
    <source>
        <dbReference type="ARBA" id="ARBA00023002"/>
    </source>
</evidence>
<keyword evidence="6" id="KW-1133">Transmembrane helix</keyword>
<evidence type="ECO:0000313" key="9">
    <source>
        <dbReference type="Proteomes" id="UP000682134"/>
    </source>
</evidence>
<feature type="transmembrane region" description="Helical" evidence="6">
    <location>
        <begin position="9"/>
        <end position="28"/>
    </location>
</feature>
<dbReference type="GO" id="GO:0016491">
    <property type="term" value="F:oxidoreductase activity"/>
    <property type="evidence" value="ECO:0007669"/>
    <property type="project" value="UniProtKB-KW"/>
</dbReference>
<evidence type="ECO:0000256" key="2">
    <source>
        <dbReference type="ARBA" id="ARBA00022729"/>
    </source>
</evidence>
<comment type="caution">
    <text evidence="8">The sequence shown here is derived from an EMBL/GenBank/DDBJ whole genome shotgun (WGS) entry which is preliminary data.</text>
</comment>
<keyword evidence="4" id="KW-1015">Disulfide bond</keyword>
<dbReference type="EMBL" id="JAGIYQ010000007">
    <property type="protein sequence ID" value="MBP0725920.1"/>
    <property type="molecule type" value="Genomic_DNA"/>
</dbReference>
<organism evidence="8 9">
    <name type="scientific">Gottfriedia endophytica</name>
    <dbReference type="NCBI Taxonomy" id="2820819"/>
    <lineage>
        <taxon>Bacteria</taxon>
        <taxon>Bacillati</taxon>
        <taxon>Bacillota</taxon>
        <taxon>Bacilli</taxon>
        <taxon>Bacillales</taxon>
        <taxon>Bacillaceae</taxon>
        <taxon>Gottfriedia</taxon>
    </lineage>
</organism>
<evidence type="ECO:0000256" key="5">
    <source>
        <dbReference type="ARBA" id="ARBA00023284"/>
    </source>
</evidence>
<dbReference type="Gene3D" id="3.40.30.10">
    <property type="entry name" value="Glutaredoxin"/>
    <property type="match status" value="1"/>
</dbReference>
<name>A0A940NK47_9BACI</name>
<accession>A0A940NK47</accession>
<keyword evidence="2" id="KW-0732">Signal</keyword>
<keyword evidence="9" id="KW-1185">Reference proteome</keyword>
<keyword evidence="5" id="KW-0676">Redox-active center</keyword>
<dbReference type="Pfam" id="PF13462">
    <property type="entry name" value="Thioredoxin_4"/>
    <property type="match status" value="1"/>
</dbReference>
<keyword evidence="6" id="KW-0812">Transmembrane</keyword>
<dbReference type="InterPro" id="IPR013766">
    <property type="entry name" value="Thioredoxin_domain"/>
</dbReference>
<reference evidence="8" key="1">
    <citation type="submission" date="2021-04" db="EMBL/GenBank/DDBJ databases">
        <title>Genome seq and assembly of Bacillus sp.</title>
        <authorList>
            <person name="Chhetri G."/>
        </authorList>
    </citation>
    <scope>NUCLEOTIDE SEQUENCE</scope>
    <source>
        <strain evidence="8">RG28</strain>
    </source>
</reference>
<evidence type="ECO:0000259" key="7">
    <source>
        <dbReference type="PROSITE" id="PS51352"/>
    </source>
</evidence>
<feature type="domain" description="Thioredoxin" evidence="7">
    <location>
        <begin position="29"/>
        <end position="230"/>
    </location>
</feature>
<keyword evidence="3" id="KW-0560">Oxidoreductase</keyword>
<dbReference type="PROSITE" id="PS51352">
    <property type="entry name" value="THIOREDOXIN_2"/>
    <property type="match status" value="1"/>
</dbReference>
<evidence type="ECO:0000256" key="4">
    <source>
        <dbReference type="ARBA" id="ARBA00023157"/>
    </source>
</evidence>